<keyword evidence="2" id="KW-1185">Reference proteome</keyword>
<protein>
    <recommendedName>
        <fullName evidence="3">F-box domain-containing protein</fullName>
    </recommendedName>
</protein>
<evidence type="ECO:0008006" key="3">
    <source>
        <dbReference type="Google" id="ProtNLM"/>
    </source>
</evidence>
<dbReference type="InParanoid" id="A0A2H3DIA1"/>
<dbReference type="EMBL" id="KZ293655">
    <property type="protein sequence ID" value="PBK93830.1"/>
    <property type="molecule type" value="Genomic_DNA"/>
</dbReference>
<gene>
    <name evidence="1" type="ORF">ARMGADRAFT_1079330</name>
</gene>
<evidence type="ECO:0000313" key="1">
    <source>
        <dbReference type="EMBL" id="PBK93830.1"/>
    </source>
</evidence>
<dbReference type="OrthoDB" id="10399742at2759"/>
<organism evidence="1 2">
    <name type="scientific">Armillaria gallica</name>
    <name type="common">Bulbous honey fungus</name>
    <name type="synonym">Armillaria bulbosa</name>
    <dbReference type="NCBI Taxonomy" id="47427"/>
    <lineage>
        <taxon>Eukaryota</taxon>
        <taxon>Fungi</taxon>
        <taxon>Dikarya</taxon>
        <taxon>Basidiomycota</taxon>
        <taxon>Agaricomycotina</taxon>
        <taxon>Agaricomycetes</taxon>
        <taxon>Agaricomycetidae</taxon>
        <taxon>Agaricales</taxon>
        <taxon>Marasmiineae</taxon>
        <taxon>Physalacriaceae</taxon>
        <taxon>Armillaria</taxon>
    </lineage>
</organism>
<sequence length="387" mass="42890">MNLSTNNKVQQLNIDVLGLVFDEVCRDEPPMVDVLGNVSRDFSDLVGRIADQTVVIDDQDADDRGAAITPEAALSLFGKGDEKTERKRMRARTLRWSAYRVRADVLAQVLVTLERVTALTLVGAELDERTDDIPRYPAIREVTLEQCTLGFPGLANLMQALPNLEGLKIAGRGMTIVPTTSGFAATEPFLTLPVSLVSLDVDCSHVWDSVDFHHFWGGWAGEDGNRLLSWLRNAANLSRFRIAMTGEIGWYQGSRLIQANRNSLLSLTLALEHPLQAWNICLELAAPELLDLMVSARSSPTDLYYIGEFFSNLESPKLNALTCHIHILPISEDYPLSRTAVGLQQSPAVAVELYSAAFSASFETKASASHCEMKLMMEKTDYNHEMF</sequence>
<reference evidence="2" key="1">
    <citation type="journal article" date="2017" name="Nat. Ecol. Evol.">
        <title>Genome expansion and lineage-specific genetic innovations in the forest pathogenic fungi Armillaria.</title>
        <authorList>
            <person name="Sipos G."/>
            <person name="Prasanna A.N."/>
            <person name="Walter M.C."/>
            <person name="O'Connor E."/>
            <person name="Balint B."/>
            <person name="Krizsan K."/>
            <person name="Kiss B."/>
            <person name="Hess J."/>
            <person name="Varga T."/>
            <person name="Slot J."/>
            <person name="Riley R."/>
            <person name="Boka B."/>
            <person name="Rigling D."/>
            <person name="Barry K."/>
            <person name="Lee J."/>
            <person name="Mihaltcheva S."/>
            <person name="LaButti K."/>
            <person name="Lipzen A."/>
            <person name="Waldron R."/>
            <person name="Moloney N.M."/>
            <person name="Sperisen C."/>
            <person name="Kredics L."/>
            <person name="Vagvoelgyi C."/>
            <person name="Patrignani A."/>
            <person name="Fitzpatrick D."/>
            <person name="Nagy I."/>
            <person name="Doyle S."/>
            <person name="Anderson J.B."/>
            <person name="Grigoriev I.V."/>
            <person name="Gueldener U."/>
            <person name="Muensterkoetter M."/>
            <person name="Nagy L.G."/>
        </authorList>
    </citation>
    <scope>NUCLEOTIDE SEQUENCE [LARGE SCALE GENOMIC DNA]</scope>
    <source>
        <strain evidence="2">Ar21-2</strain>
    </source>
</reference>
<dbReference type="AlphaFoldDB" id="A0A2H3DIA1"/>
<proteinExistence type="predicted"/>
<dbReference type="Proteomes" id="UP000217790">
    <property type="component" value="Unassembled WGS sequence"/>
</dbReference>
<accession>A0A2H3DIA1</accession>
<evidence type="ECO:0000313" key="2">
    <source>
        <dbReference type="Proteomes" id="UP000217790"/>
    </source>
</evidence>
<name>A0A2H3DIA1_ARMGA</name>